<keyword evidence="3" id="KW-1185">Reference proteome</keyword>
<keyword evidence="1" id="KW-0732">Signal</keyword>
<protein>
    <submittedName>
        <fullName evidence="2">NMT1 family protein</fullName>
    </submittedName>
</protein>
<evidence type="ECO:0000256" key="1">
    <source>
        <dbReference type="SAM" id="SignalP"/>
    </source>
</evidence>
<dbReference type="Pfam" id="PF16868">
    <property type="entry name" value="NMT1_3"/>
    <property type="match status" value="1"/>
</dbReference>
<dbReference type="AlphaFoldDB" id="A0A366EW31"/>
<accession>A0A366EW31</accession>
<organism evidence="2 3">
    <name type="scientific">Roseiarcus fermentans</name>
    <dbReference type="NCBI Taxonomy" id="1473586"/>
    <lineage>
        <taxon>Bacteria</taxon>
        <taxon>Pseudomonadati</taxon>
        <taxon>Pseudomonadota</taxon>
        <taxon>Alphaproteobacteria</taxon>
        <taxon>Hyphomicrobiales</taxon>
        <taxon>Roseiarcaceae</taxon>
        <taxon>Roseiarcus</taxon>
    </lineage>
</organism>
<evidence type="ECO:0000313" key="3">
    <source>
        <dbReference type="Proteomes" id="UP000253529"/>
    </source>
</evidence>
<dbReference type="EMBL" id="QNRK01000034">
    <property type="protein sequence ID" value="RBP05695.1"/>
    <property type="molecule type" value="Genomic_DNA"/>
</dbReference>
<reference evidence="2 3" key="1">
    <citation type="submission" date="2018-06" db="EMBL/GenBank/DDBJ databases">
        <title>Genomic Encyclopedia of Type Strains, Phase IV (KMG-IV): sequencing the most valuable type-strain genomes for metagenomic binning, comparative biology and taxonomic classification.</title>
        <authorList>
            <person name="Goeker M."/>
        </authorList>
    </citation>
    <scope>NUCLEOTIDE SEQUENCE [LARGE SCALE GENOMIC DNA]</scope>
    <source>
        <strain evidence="2 3">DSM 24875</strain>
    </source>
</reference>
<sequence length="438" mass="45176">MNRAGLRQSPRMGVCAFAIAWTLATFAACAAVAAPAMIRYDHPVYKNGKRVLWHGAWRGSAGRSYSHNAPARATVPEAPAAAAAAAGAVAATAAGSAAAGAIGGETSAPLKPFAILADPGDLSASRMAREFVEVLGDQGVQGRAIVGSTAPTGIARVMRTDMADFAIVTLDSLAVSVKYQPDWPKRVPLVAPLAPETIEVVASKDVKSLADLAGKSVSFGDPDGTTGISAKLLFSRLGVTVAPTYEPLADALAALAGGKRDAVVVLGAREAHALDGFGGDGRFHLVAIPWSPPLESVYAPARIAASDRPNLIRANDTVETVAAPMALVAIDAPAGSPRADALGRLARAFFDTYESTLTAGRDEHWGEINLAADAAVPNADWPRLAAAQGWVDERKASANASLDAFRATAKAAGAGGGPKAEDSDRLYDSLTRWRSLLQ</sequence>
<dbReference type="Gene3D" id="3.40.190.10">
    <property type="entry name" value="Periplasmic binding protein-like II"/>
    <property type="match status" value="1"/>
</dbReference>
<name>A0A366EW31_9HYPH</name>
<dbReference type="SUPFAM" id="SSF53850">
    <property type="entry name" value="Periplasmic binding protein-like II"/>
    <property type="match status" value="1"/>
</dbReference>
<comment type="caution">
    <text evidence="2">The sequence shown here is derived from an EMBL/GenBank/DDBJ whole genome shotgun (WGS) entry which is preliminary data.</text>
</comment>
<dbReference type="InterPro" id="IPR011852">
    <property type="entry name" value="TRAP_TAXI"/>
</dbReference>
<proteinExistence type="predicted"/>
<dbReference type="Proteomes" id="UP000253529">
    <property type="component" value="Unassembled WGS sequence"/>
</dbReference>
<feature type="chain" id="PRO_5016926872" evidence="1">
    <location>
        <begin position="31"/>
        <end position="438"/>
    </location>
</feature>
<dbReference type="PANTHER" id="PTHR42941:SF1">
    <property type="entry name" value="SLL1037 PROTEIN"/>
    <property type="match status" value="1"/>
</dbReference>
<dbReference type="PROSITE" id="PS51257">
    <property type="entry name" value="PROKAR_LIPOPROTEIN"/>
    <property type="match status" value="1"/>
</dbReference>
<feature type="signal peptide" evidence="1">
    <location>
        <begin position="1"/>
        <end position="30"/>
    </location>
</feature>
<dbReference type="PANTHER" id="PTHR42941">
    <property type="entry name" value="SLL1037 PROTEIN"/>
    <property type="match status" value="1"/>
</dbReference>
<evidence type="ECO:0000313" key="2">
    <source>
        <dbReference type="EMBL" id="RBP05695.1"/>
    </source>
</evidence>
<gene>
    <name evidence="2" type="ORF">DFR50_13458</name>
</gene>